<comment type="caution">
    <text evidence="2">The sequence shown here is derived from an EMBL/GenBank/DDBJ whole genome shotgun (WGS) entry which is preliminary data.</text>
</comment>
<evidence type="ECO:0000313" key="2">
    <source>
        <dbReference type="EMBL" id="RRV05485.1"/>
    </source>
</evidence>
<feature type="region of interest" description="Disordered" evidence="1">
    <location>
        <begin position="22"/>
        <end position="45"/>
    </location>
</feature>
<sequence length="134" mass="14486">MANRGALSDQVERKIQALRGVPFGPDSDRPLTMSEAGVDPVENSGDSDHYLRILFGDIGEVVGVDFLESLDPVLLEQYCVMTVQRNEPGGEMLRTLISAFMSAYAQPTSSDEAMDILGNLVAIPAASHRAILHV</sequence>
<gene>
    <name evidence="2" type="ORF">EGJ28_21340</name>
</gene>
<evidence type="ECO:0000313" key="3">
    <source>
        <dbReference type="Proteomes" id="UP000276506"/>
    </source>
</evidence>
<dbReference type="AlphaFoldDB" id="A0A427DPZ7"/>
<dbReference type="EMBL" id="RHQL01000018">
    <property type="protein sequence ID" value="RRV05485.1"/>
    <property type="molecule type" value="Genomic_DNA"/>
</dbReference>
<proteinExistence type="predicted"/>
<accession>A0A427DPZ7</accession>
<protein>
    <submittedName>
        <fullName evidence="2">Uncharacterized protein</fullName>
    </submittedName>
</protein>
<reference evidence="2 3" key="1">
    <citation type="submission" date="2018-10" db="EMBL/GenBank/DDBJ databases">
        <title>Transmission dynamics of multidrug resistant bacteria on intensive care unit surfaces.</title>
        <authorList>
            <person name="D'Souza A.W."/>
            <person name="Potter R.F."/>
            <person name="Wallace M."/>
            <person name="Shupe A."/>
            <person name="Patel S."/>
            <person name="Sun S."/>
            <person name="Gul D."/>
            <person name="Kwon J.H."/>
            <person name="Andleeb S."/>
            <person name="Burnham C.-A.D."/>
            <person name="Dantas G."/>
        </authorList>
    </citation>
    <scope>NUCLEOTIDE SEQUENCE [LARGE SCALE GENOMIC DNA]</scope>
    <source>
        <strain evidence="2 3">PX_177</strain>
    </source>
</reference>
<name>A0A427DPZ7_9GAMM</name>
<organism evidence="2 3">
    <name type="scientific">Stutzerimonas xanthomarina</name>
    <dbReference type="NCBI Taxonomy" id="271420"/>
    <lineage>
        <taxon>Bacteria</taxon>
        <taxon>Pseudomonadati</taxon>
        <taxon>Pseudomonadota</taxon>
        <taxon>Gammaproteobacteria</taxon>
        <taxon>Pseudomonadales</taxon>
        <taxon>Pseudomonadaceae</taxon>
        <taxon>Stutzerimonas</taxon>
    </lineage>
</organism>
<evidence type="ECO:0000256" key="1">
    <source>
        <dbReference type="SAM" id="MobiDB-lite"/>
    </source>
</evidence>
<dbReference type="Proteomes" id="UP000276506">
    <property type="component" value="Unassembled WGS sequence"/>
</dbReference>